<name>A0A8J4Q8E7_9ROSI</name>
<organism evidence="1 2">
    <name type="scientific">Castanea mollissima</name>
    <name type="common">Chinese chestnut</name>
    <dbReference type="NCBI Taxonomy" id="60419"/>
    <lineage>
        <taxon>Eukaryota</taxon>
        <taxon>Viridiplantae</taxon>
        <taxon>Streptophyta</taxon>
        <taxon>Embryophyta</taxon>
        <taxon>Tracheophyta</taxon>
        <taxon>Spermatophyta</taxon>
        <taxon>Magnoliopsida</taxon>
        <taxon>eudicotyledons</taxon>
        <taxon>Gunneridae</taxon>
        <taxon>Pentapetalae</taxon>
        <taxon>rosids</taxon>
        <taxon>fabids</taxon>
        <taxon>Fagales</taxon>
        <taxon>Fagaceae</taxon>
        <taxon>Castanea</taxon>
    </lineage>
</organism>
<evidence type="ECO:0000313" key="2">
    <source>
        <dbReference type="Proteomes" id="UP000737018"/>
    </source>
</evidence>
<sequence>MPFSPKDHTLPTKLYQLVNCPLCLLPESQSLSLGGYIAWCAIKSIGEYHAKREKGCLQEHILTRLGSQRLT</sequence>
<evidence type="ECO:0000313" key="1">
    <source>
        <dbReference type="EMBL" id="KAF3947850.1"/>
    </source>
</evidence>
<comment type="caution">
    <text evidence="1">The sequence shown here is derived from an EMBL/GenBank/DDBJ whole genome shotgun (WGS) entry which is preliminary data.</text>
</comment>
<dbReference type="EMBL" id="JRKL02007337">
    <property type="protein sequence ID" value="KAF3947850.1"/>
    <property type="molecule type" value="Genomic_DNA"/>
</dbReference>
<proteinExistence type="predicted"/>
<reference evidence="1" key="1">
    <citation type="submission" date="2020-03" db="EMBL/GenBank/DDBJ databases">
        <title>Castanea mollissima Vanexum genome sequencing.</title>
        <authorList>
            <person name="Staton M."/>
        </authorList>
    </citation>
    <scope>NUCLEOTIDE SEQUENCE</scope>
    <source>
        <tissue evidence="1">Leaf</tissue>
    </source>
</reference>
<dbReference type="AlphaFoldDB" id="A0A8J4Q8E7"/>
<dbReference type="Proteomes" id="UP000737018">
    <property type="component" value="Unassembled WGS sequence"/>
</dbReference>
<accession>A0A8J4Q8E7</accession>
<gene>
    <name evidence="1" type="ORF">CMV_026077</name>
</gene>
<keyword evidence="2" id="KW-1185">Reference proteome</keyword>
<protein>
    <submittedName>
        <fullName evidence="1">Uncharacterized protein</fullName>
    </submittedName>
</protein>